<dbReference type="OrthoDB" id="312811at2157"/>
<keyword evidence="10" id="KW-1185">Reference proteome</keyword>
<dbReference type="PROSITE" id="PS50928">
    <property type="entry name" value="ABC_TM1"/>
    <property type="match status" value="1"/>
</dbReference>
<feature type="domain" description="ABC transmembrane type-1" evidence="8">
    <location>
        <begin position="97"/>
        <end position="286"/>
    </location>
</feature>
<dbReference type="InterPro" id="IPR035906">
    <property type="entry name" value="MetI-like_sf"/>
</dbReference>
<accession>A0A2V2N2N1</accession>
<keyword evidence="2 7" id="KW-0813">Transport</keyword>
<name>A0A2V2N2N1_9EURY</name>
<keyword evidence="5 7" id="KW-1133">Transmembrane helix</keyword>
<comment type="similarity">
    <text evidence="7">Belongs to the binding-protein-dependent transport system permease family.</text>
</comment>
<evidence type="ECO:0000313" key="10">
    <source>
        <dbReference type="Proteomes" id="UP000245657"/>
    </source>
</evidence>
<dbReference type="PANTHER" id="PTHR43386:SF1">
    <property type="entry name" value="D,D-DIPEPTIDE TRANSPORT SYSTEM PERMEASE PROTEIN DDPC-RELATED"/>
    <property type="match status" value="1"/>
</dbReference>
<dbReference type="Pfam" id="PF00528">
    <property type="entry name" value="BPD_transp_1"/>
    <property type="match status" value="1"/>
</dbReference>
<reference evidence="9 10" key="1">
    <citation type="submission" date="2018-05" db="EMBL/GenBank/DDBJ databases">
        <title>Draft genome of Methanospirillum lacunae Ki8-1.</title>
        <authorList>
            <person name="Dueholm M.S."/>
            <person name="Nielsen P.H."/>
            <person name="Bakmann L.F."/>
            <person name="Otzen D.E."/>
        </authorList>
    </citation>
    <scope>NUCLEOTIDE SEQUENCE [LARGE SCALE GENOMIC DNA]</scope>
    <source>
        <strain evidence="9 10">Ki8-1</strain>
    </source>
</reference>
<evidence type="ECO:0000256" key="7">
    <source>
        <dbReference type="RuleBase" id="RU363032"/>
    </source>
</evidence>
<dbReference type="Pfam" id="PF12911">
    <property type="entry name" value="OppC_N"/>
    <property type="match status" value="1"/>
</dbReference>
<dbReference type="InterPro" id="IPR050366">
    <property type="entry name" value="BP-dependent_transpt_permease"/>
</dbReference>
<organism evidence="9 10">
    <name type="scientific">Methanospirillum lacunae</name>
    <dbReference type="NCBI Taxonomy" id="668570"/>
    <lineage>
        <taxon>Archaea</taxon>
        <taxon>Methanobacteriati</taxon>
        <taxon>Methanobacteriota</taxon>
        <taxon>Stenosarchaea group</taxon>
        <taxon>Methanomicrobia</taxon>
        <taxon>Methanomicrobiales</taxon>
        <taxon>Methanospirillaceae</taxon>
        <taxon>Methanospirillum</taxon>
    </lineage>
</organism>
<dbReference type="AlphaFoldDB" id="A0A2V2N2N1"/>
<dbReference type="PANTHER" id="PTHR43386">
    <property type="entry name" value="OLIGOPEPTIDE TRANSPORT SYSTEM PERMEASE PROTEIN APPC"/>
    <property type="match status" value="1"/>
</dbReference>
<feature type="transmembrane region" description="Helical" evidence="7">
    <location>
        <begin position="36"/>
        <end position="58"/>
    </location>
</feature>
<dbReference type="GO" id="GO:0005886">
    <property type="term" value="C:plasma membrane"/>
    <property type="evidence" value="ECO:0007669"/>
    <property type="project" value="UniProtKB-SubCell"/>
</dbReference>
<keyword evidence="6 7" id="KW-0472">Membrane</keyword>
<feature type="transmembrane region" description="Helical" evidence="7">
    <location>
        <begin position="101"/>
        <end position="125"/>
    </location>
</feature>
<dbReference type="CDD" id="cd06261">
    <property type="entry name" value="TM_PBP2"/>
    <property type="match status" value="1"/>
</dbReference>
<evidence type="ECO:0000256" key="4">
    <source>
        <dbReference type="ARBA" id="ARBA00022692"/>
    </source>
</evidence>
<evidence type="ECO:0000256" key="2">
    <source>
        <dbReference type="ARBA" id="ARBA00022448"/>
    </source>
</evidence>
<dbReference type="RefSeq" id="WP_109970202.1">
    <property type="nucleotide sequence ID" value="NZ_CP176093.1"/>
</dbReference>
<dbReference type="Proteomes" id="UP000245657">
    <property type="component" value="Unassembled WGS sequence"/>
</dbReference>
<keyword evidence="4 7" id="KW-0812">Transmembrane</keyword>
<dbReference type="SUPFAM" id="SSF161098">
    <property type="entry name" value="MetI-like"/>
    <property type="match status" value="1"/>
</dbReference>
<dbReference type="GeneID" id="97547183"/>
<evidence type="ECO:0000256" key="3">
    <source>
        <dbReference type="ARBA" id="ARBA00022475"/>
    </source>
</evidence>
<protein>
    <submittedName>
        <fullName evidence="9">Nickel ABC transporter permease subunit NikC</fullName>
    </submittedName>
</protein>
<dbReference type="InterPro" id="IPR025966">
    <property type="entry name" value="OppC_N"/>
</dbReference>
<sequence>MSEQAVVVPKVKKCPSVHKGIDTHQRLVRKIFKRPAFLISLGCILILVAIAICASFIAPYDPNETDLPNKNLGISSTHVWGTDYLGRDLFSRTIWGTRTSLIIAFTTVGCAFVAGVVIGCMAAFYGGIVDETLSRCIDLFLAFPGIIFSLALLGLIGPGIPNIVLALTLSQWAVFARLMRGDVLSITNLEYIQSAKTGGLSNSRIILRHLIPNAIMPVLILATLEVGSVILSTAGLSFLGLGIPPEIPEWGSMIGAGKEFLRTAPLNVIVPGLAITAVVMVFNVFGEGLRDILDVHEEQVLPS</sequence>
<dbReference type="EMBL" id="QGMY01000019">
    <property type="protein sequence ID" value="PWR69721.1"/>
    <property type="molecule type" value="Genomic_DNA"/>
</dbReference>
<gene>
    <name evidence="9" type="ORF">DK846_17020</name>
</gene>
<evidence type="ECO:0000313" key="9">
    <source>
        <dbReference type="EMBL" id="PWR69721.1"/>
    </source>
</evidence>
<feature type="transmembrane region" description="Helical" evidence="7">
    <location>
        <begin position="214"/>
        <end position="243"/>
    </location>
</feature>
<comment type="subcellular location">
    <subcellularLocation>
        <location evidence="1 7">Cell membrane</location>
        <topology evidence="1 7">Multi-pass membrane protein</topology>
    </subcellularLocation>
</comment>
<evidence type="ECO:0000256" key="5">
    <source>
        <dbReference type="ARBA" id="ARBA00022989"/>
    </source>
</evidence>
<feature type="transmembrane region" description="Helical" evidence="7">
    <location>
        <begin position="263"/>
        <end position="285"/>
    </location>
</feature>
<evidence type="ECO:0000259" key="8">
    <source>
        <dbReference type="PROSITE" id="PS50928"/>
    </source>
</evidence>
<feature type="transmembrane region" description="Helical" evidence="7">
    <location>
        <begin position="137"/>
        <end position="156"/>
    </location>
</feature>
<comment type="caution">
    <text evidence="9">The sequence shown here is derived from an EMBL/GenBank/DDBJ whole genome shotgun (WGS) entry which is preliminary data.</text>
</comment>
<proteinExistence type="inferred from homology"/>
<keyword evidence="3" id="KW-1003">Cell membrane</keyword>
<evidence type="ECO:0000256" key="6">
    <source>
        <dbReference type="ARBA" id="ARBA00023136"/>
    </source>
</evidence>
<evidence type="ECO:0000256" key="1">
    <source>
        <dbReference type="ARBA" id="ARBA00004651"/>
    </source>
</evidence>
<dbReference type="Gene3D" id="1.10.3720.10">
    <property type="entry name" value="MetI-like"/>
    <property type="match status" value="1"/>
</dbReference>
<dbReference type="GO" id="GO:0055085">
    <property type="term" value="P:transmembrane transport"/>
    <property type="evidence" value="ECO:0007669"/>
    <property type="project" value="InterPro"/>
</dbReference>
<dbReference type="InterPro" id="IPR000515">
    <property type="entry name" value="MetI-like"/>
</dbReference>